<reference evidence="1" key="1">
    <citation type="submission" date="2021-06" db="EMBL/GenBank/DDBJ databases">
        <authorList>
            <person name="Hodson N. C."/>
            <person name="Mongue J. A."/>
            <person name="Jaron S. K."/>
        </authorList>
    </citation>
    <scope>NUCLEOTIDE SEQUENCE</scope>
</reference>
<evidence type="ECO:0000313" key="1">
    <source>
        <dbReference type="EMBL" id="CAG7655647.1"/>
    </source>
</evidence>
<feature type="non-terminal residue" evidence="1">
    <location>
        <position position="118"/>
    </location>
</feature>
<name>A0A8J2J334_9HEXA</name>
<dbReference type="Proteomes" id="UP000708208">
    <property type="component" value="Unassembled WGS sequence"/>
</dbReference>
<comment type="caution">
    <text evidence="1">The sequence shown here is derived from an EMBL/GenBank/DDBJ whole genome shotgun (WGS) entry which is preliminary data.</text>
</comment>
<organism evidence="1 2">
    <name type="scientific">Allacma fusca</name>
    <dbReference type="NCBI Taxonomy" id="39272"/>
    <lineage>
        <taxon>Eukaryota</taxon>
        <taxon>Metazoa</taxon>
        <taxon>Ecdysozoa</taxon>
        <taxon>Arthropoda</taxon>
        <taxon>Hexapoda</taxon>
        <taxon>Collembola</taxon>
        <taxon>Symphypleona</taxon>
        <taxon>Sminthuridae</taxon>
        <taxon>Allacma</taxon>
    </lineage>
</organism>
<evidence type="ECO:0000313" key="2">
    <source>
        <dbReference type="Proteomes" id="UP000708208"/>
    </source>
</evidence>
<dbReference type="AlphaFoldDB" id="A0A8J2J334"/>
<proteinExistence type="predicted"/>
<sequence>MRTWDKVLLNTDGKRLANPCLCHMEKKYELAGTSSWKRREEFCRFPEELHQVKEYIEALSDLKTQNKISWGEWQTLVDRKPLPSFRKGFNKVFFFYEEDLEHVLLKNLNQNKTAFITD</sequence>
<gene>
    <name evidence="1" type="ORF">AFUS01_LOCUS929</name>
</gene>
<dbReference type="EMBL" id="CAJVCH010004970">
    <property type="protein sequence ID" value="CAG7655647.1"/>
    <property type="molecule type" value="Genomic_DNA"/>
</dbReference>
<protein>
    <submittedName>
        <fullName evidence="1">Uncharacterized protein</fullName>
    </submittedName>
</protein>
<accession>A0A8J2J334</accession>
<keyword evidence="2" id="KW-1185">Reference proteome</keyword>